<dbReference type="Pfam" id="PF02811">
    <property type="entry name" value="PHP"/>
    <property type="match status" value="1"/>
</dbReference>
<evidence type="ECO:0000259" key="1">
    <source>
        <dbReference type="SMART" id="SM00481"/>
    </source>
</evidence>
<dbReference type="CDD" id="cd07432">
    <property type="entry name" value="PHP_HisPPase"/>
    <property type="match status" value="1"/>
</dbReference>
<dbReference type="InterPro" id="IPR004013">
    <property type="entry name" value="PHP_dom"/>
</dbReference>
<name>B8CZN1_HALOH</name>
<dbReference type="RefSeq" id="WP_015923719.1">
    <property type="nucleotide sequence ID" value="NC_011899.1"/>
</dbReference>
<dbReference type="Pfam" id="PF13263">
    <property type="entry name" value="PHP_C"/>
    <property type="match status" value="1"/>
</dbReference>
<protein>
    <submittedName>
        <fullName evidence="2">PHP domain protein</fullName>
    </submittedName>
</protein>
<sequence length="225" mass="25681">MSGFKLDMHVHTAETSRCGKVRAEQMVELYKEAGYNGVVITDHYKRGFFDNIESLGWEEQIKRYLTGYSTAFNRGRELGLKVFLGIELTFEESPNDFLVYGITPEFLINNPRLFTLTLKDFKTLVNDNDILVYQAHPFRPGLNPVNPSLIDGIEVYNGNPRHDSYNDLAYQFAINNELKLISGSDFHQIEDVARGGIIIDGEINNERELVNFLKNTPSPELIRSV</sequence>
<dbReference type="PANTHER" id="PTHR42924">
    <property type="entry name" value="EXONUCLEASE"/>
    <property type="match status" value="1"/>
</dbReference>
<keyword evidence="3" id="KW-1185">Reference proteome</keyword>
<dbReference type="InterPro" id="IPR016195">
    <property type="entry name" value="Pol/histidinol_Pase-like"/>
</dbReference>
<evidence type="ECO:0000313" key="2">
    <source>
        <dbReference type="EMBL" id="ACL70750.1"/>
    </source>
</evidence>
<dbReference type="HOGENOM" id="CLU_082667_1_0_9"/>
<dbReference type="Proteomes" id="UP000000719">
    <property type="component" value="Chromosome"/>
</dbReference>
<reference evidence="2 3" key="1">
    <citation type="journal article" date="2009" name="PLoS ONE">
        <title>Genome analysis of the anaerobic thermohalophilic bacterium Halothermothrix orenii.</title>
        <authorList>
            <person name="Mavromatis K."/>
            <person name="Ivanova N."/>
            <person name="Anderson I."/>
            <person name="Lykidis A."/>
            <person name="Hooper S.D."/>
            <person name="Sun H."/>
            <person name="Kunin V."/>
            <person name="Lapidus A."/>
            <person name="Hugenholtz P."/>
            <person name="Patel B."/>
            <person name="Kyrpides N.C."/>
        </authorList>
    </citation>
    <scope>NUCLEOTIDE SEQUENCE [LARGE SCALE GENOMIC DNA]</scope>
    <source>
        <strain evidence="3">H 168 / OCM 544 / DSM 9562</strain>
    </source>
</reference>
<dbReference type="PANTHER" id="PTHR42924:SF3">
    <property type="entry name" value="POLYMERASE_HISTIDINOL PHOSPHATASE N-TERMINAL DOMAIN-CONTAINING PROTEIN"/>
    <property type="match status" value="1"/>
</dbReference>
<dbReference type="GO" id="GO:0035312">
    <property type="term" value="F:5'-3' DNA exonuclease activity"/>
    <property type="evidence" value="ECO:0007669"/>
    <property type="project" value="TreeGrafter"/>
</dbReference>
<dbReference type="EMBL" id="CP001098">
    <property type="protein sequence ID" value="ACL70750.1"/>
    <property type="molecule type" value="Genomic_DNA"/>
</dbReference>
<gene>
    <name evidence="2" type="ordered locus">Hore_20030</name>
</gene>
<dbReference type="InterPro" id="IPR003141">
    <property type="entry name" value="Pol/His_phosphatase_N"/>
</dbReference>
<dbReference type="SUPFAM" id="SSF89550">
    <property type="entry name" value="PHP domain-like"/>
    <property type="match status" value="1"/>
</dbReference>
<dbReference type="KEGG" id="hor:Hore_20030"/>
<dbReference type="SMART" id="SM00481">
    <property type="entry name" value="POLIIIAc"/>
    <property type="match status" value="1"/>
</dbReference>
<proteinExistence type="predicted"/>
<dbReference type="eggNOG" id="COG0613">
    <property type="taxonomic scope" value="Bacteria"/>
</dbReference>
<feature type="domain" description="Polymerase/histidinol phosphatase N-terminal" evidence="1">
    <location>
        <begin position="6"/>
        <end position="92"/>
    </location>
</feature>
<accession>B8CZN1</accession>
<dbReference type="AlphaFoldDB" id="B8CZN1"/>
<dbReference type="OrthoDB" id="9777619at2"/>
<evidence type="ECO:0000313" key="3">
    <source>
        <dbReference type="Proteomes" id="UP000000719"/>
    </source>
</evidence>
<dbReference type="Gene3D" id="3.20.20.140">
    <property type="entry name" value="Metal-dependent hydrolases"/>
    <property type="match status" value="1"/>
</dbReference>
<dbReference type="InterPro" id="IPR052018">
    <property type="entry name" value="PHP_domain"/>
</dbReference>
<dbReference type="GO" id="GO:0004534">
    <property type="term" value="F:5'-3' RNA exonuclease activity"/>
    <property type="evidence" value="ECO:0007669"/>
    <property type="project" value="TreeGrafter"/>
</dbReference>
<organism evidence="2 3">
    <name type="scientific">Halothermothrix orenii (strain H 168 / OCM 544 / DSM 9562)</name>
    <dbReference type="NCBI Taxonomy" id="373903"/>
    <lineage>
        <taxon>Bacteria</taxon>
        <taxon>Bacillati</taxon>
        <taxon>Bacillota</taxon>
        <taxon>Clostridia</taxon>
        <taxon>Halanaerobiales</taxon>
        <taxon>Halothermotrichaceae</taxon>
        <taxon>Halothermothrix</taxon>
    </lineage>
</organism>